<feature type="domain" description="T6SS Phospholipase effector Tle1-like catalytic" evidence="1">
    <location>
        <begin position="274"/>
        <end position="418"/>
    </location>
</feature>
<proteinExistence type="predicted"/>
<dbReference type="RefSeq" id="WP_175198468.1">
    <property type="nucleotide sequence ID" value="NZ_CADIKL010000077.1"/>
</dbReference>
<organism evidence="2 3">
    <name type="scientific">Paraburkholderia caffeinitolerans</name>
    <dbReference type="NCBI Taxonomy" id="1723730"/>
    <lineage>
        <taxon>Bacteria</taxon>
        <taxon>Pseudomonadati</taxon>
        <taxon>Pseudomonadota</taxon>
        <taxon>Betaproteobacteria</taxon>
        <taxon>Burkholderiales</taxon>
        <taxon>Burkholderiaceae</taxon>
        <taxon>Paraburkholderia</taxon>
    </lineage>
</organism>
<name>A0A6J5H2H7_9BURK</name>
<dbReference type="PANTHER" id="PTHR33840">
    <property type="match status" value="1"/>
</dbReference>
<accession>A0A6J5H2H7</accession>
<dbReference type="PANTHER" id="PTHR33840:SF1">
    <property type="entry name" value="TLE1 PHOSPHOLIPASE DOMAIN-CONTAINING PROTEIN"/>
    <property type="match status" value="1"/>
</dbReference>
<evidence type="ECO:0000313" key="3">
    <source>
        <dbReference type="Proteomes" id="UP000494119"/>
    </source>
</evidence>
<sequence>MTKATSAVSASACIDNGPAAGDRVNRAISVTQSQPSTPPDGCYRCQQELYISFFFDGFGQTLNDIDHLSNVARLFNAHKTTDKEKGVYKLYYEGMGRRLSKERISVAASLAKNTVDKAKEFASDKVTEAGKDAAKTTGKEVFADAQSSGVGAAVKSSILHATESTKEAYKPSTLASGVISTIKDPSFIVSTLVSIGSESFPGIRDSEIAAAYLGTGFDARVEAALDDFAEVVKQAKSDTRPLKTIRVAVFGYDRGAIVARKFANELIEKKCKKDGEKVTYQGAEVTFDFMGLFDSVSSAYADSIFTKVLAPVLNFVPGEGWLARVGIKGISMIVGLAKQSLGEFDTPGEFRKIVHHVAATELRFYKQLDSPRNSKEAGNLTEIVYPGSQSDVGGGFREHEDGKSSELALVSARNMMDQAWSYGVPIRRLEELKQPKTIDIYSQLQFSKKIEIGGKFLTANDLFGAYTAILPSGKNTLEHQFLAHQMLFISWARTVYNRTQSVSKGDNLFVNTIDADVYNEIFSGNATPDFQTRADYYRSQSAGAGSAASGFGGRPQTVDDIPDPVIKQLATAWVKPQALSPEVVAFFDNFVHNTITRLNNVSLGDGVFMQLRTIEDKSRKDQVVEKAKDKVSKKVDSWLPHPDQLRSNALQKLGDAQAWSQGSQRYADPLGLN</sequence>
<reference evidence="2 3" key="1">
    <citation type="submission" date="2020-04" db="EMBL/GenBank/DDBJ databases">
        <authorList>
            <person name="De Canck E."/>
        </authorList>
    </citation>
    <scope>NUCLEOTIDE SEQUENCE [LARGE SCALE GENOMIC DNA]</scope>
    <source>
        <strain evidence="2 3">LMG 28688</strain>
    </source>
</reference>
<dbReference type="AlphaFoldDB" id="A0A6J5H2H7"/>
<evidence type="ECO:0000313" key="2">
    <source>
        <dbReference type="EMBL" id="CAB3810108.1"/>
    </source>
</evidence>
<dbReference type="InterPro" id="IPR018712">
    <property type="entry name" value="Tle1-like_cat"/>
</dbReference>
<protein>
    <recommendedName>
        <fullName evidence="1">T6SS Phospholipase effector Tle1-like catalytic domain-containing protein</fullName>
    </recommendedName>
</protein>
<evidence type="ECO:0000259" key="1">
    <source>
        <dbReference type="Pfam" id="PF09994"/>
    </source>
</evidence>
<dbReference type="Proteomes" id="UP000494119">
    <property type="component" value="Unassembled WGS sequence"/>
</dbReference>
<keyword evidence="3" id="KW-1185">Reference proteome</keyword>
<gene>
    <name evidence="2" type="ORF">LMG28688_07157</name>
</gene>
<dbReference type="Pfam" id="PF09994">
    <property type="entry name" value="T6SS_Tle1-like_cat"/>
    <property type="match status" value="1"/>
</dbReference>
<dbReference type="EMBL" id="CADIKL010000077">
    <property type="protein sequence ID" value="CAB3810108.1"/>
    <property type="molecule type" value="Genomic_DNA"/>
</dbReference>